<organism evidence="5 6">
    <name type="scientific">Ketobacter alkanivorans</name>
    <dbReference type="NCBI Taxonomy" id="1917421"/>
    <lineage>
        <taxon>Bacteria</taxon>
        <taxon>Pseudomonadati</taxon>
        <taxon>Pseudomonadota</taxon>
        <taxon>Gammaproteobacteria</taxon>
        <taxon>Pseudomonadales</taxon>
        <taxon>Ketobacteraceae</taxon>
        <taxon>Ketobacter</taxon>
    </lineage>
</organism>
<reference evidence="6" key="1">
    <citation type="submission" date="2017-08" db="EMBL/GenBank/DDBJ databases">
        <title>Direct submision.</title>
        <authorList>
            <person name="Kim S.-J."/>
            <person name="Rhee S.-K."/>
        </authorList>
    </citation>
    <scope>NUCLEOTIDE SEQUENCE [LARGE SCALE GENOMIC DNA]</scope>
    <source>
        <strain evidence="6">GI5</strain>
    </source>
</reference>
<accession>A0A2K9LRF0</accession>
<evidence type="ECO:0000256" key="1">
    <source>
        <dbReference type="ARBA" id="ARBA00022723"/>
    </source>
</evidence>
<dbReference type="PANTHER" id="PTHR31302">
    <property type="entry name" value="TRANSMEMBRANE PROTEIN WITH METALLOPHOSPHOESTERASE DOMAIN-RELATED"/>
    <property type="match status" value="1"/>
</dbReference>
<feature type="domain" description="Calcineurin-like phosphoesterase" evidence="4">
    <location>
        <begin position="143"/>
        <end position="311"/>
    </location>
</feature>
<feature type="transmembrane region" description="Helical" evidence="3">
    <location>
        <begin position="96"/>
        <end position="121"/>
    </location>
</feature>
<evidence type="ECO:0000313" key="6">
    <source>
        <dbReference type="Proteomes" id="UP000235116"/>
    </source>
</evidence>
<dbReference type="InterPro" id="IPR051158">
    <property type="entry name" value="Metallophosphoesterase_sf"/>
</dbReference>
<dbReference type="InterPro" id="IPR029052">
    <property type="entry name" value="Metallo-depent_PP-like"/>
</dbReference>
<keyword evidence="3" id="KW-0812">Transmembrane</keyword>
<dbReference type="AlphaFoldDB" id="A0A2K9LRF0"/>
<dbReference type="Gene3D" id="3.60.21.10">
    <property type="match status" value="1"/>
</dbReference>
<feature type="transmembrane region" description="Helical" evidence="3">
    <location>
        <begin position="20"/>
        <end position="39"/>
    </location>
</feature>
<keyword evidence="2" id="KW-0378">Hydrolase</keyword>
<dbReference type="GO" id="GO:0009245">
    <property type="term" value="P:lipid A biosynthetic process"/>
    <property type="evidence" value="ECO:0007669"/>
    <property type="project" value="TreeGrafter"/>
</dbReference>
<sequence length="372" mass="41838">MHLYVGLRLIPALSYVESGRWTLVLLLILSTVLIPLAMIQSRKDHSLLNTLIIWCGLVFMGFLSSLFVFTLVRDGLIVSLWVAQWSTGHSLLSDQWLNISALTVVIGSLLLSAVGFANIWFGPRVVKVDIPISDLPEGLSDFNIVQLSDVHIGPTIKRRFLNKVVQRVNRLQTDAVVITGDLVDGRVKRLGMEATPLAELQSRYGSFFVTGNHEYYSGATEWIDLLQQLGIRVLMNEHELIHHNEEQVVMAGITDYSAHQFDETHRSNPQQALRNAPKDAGLKILLAHQPRSLFQARECGAQVQLSGHTHGGQFWPWNHFVPLQQPFTSGLHWFETMWIYVSRGTGYWGPPKRFGAPSEITLISFSKADLPE</sequence>
<gene>
    <name evidence="5" type="ORF">Kalk_07160</name>
</gene>
<dbReference type="GO" id="GO:0016020">
    <property type="term" value="C:membrane"/>
    <property type="evidence" value="ECO:0007669"/>
    <property type="project" value="GOC"/>
</dbReference>
<name>A0A2K9LRF0_9GAMM</name>
<feature type="transmembrane region" description="Helical" evidence="3">
    <location>
        <begin position="51"/>
        <end position="72"/>
    </location>
</feature>
<dbReference type="Pfam" id="PF00149">
    <property type="entry name" value="Metallophos"/>
    <property type="match status" value="1"/>
</dbReference>
<dbReference type="OrthoDB" id="9780884at2"/>
<evidence type="ECO:0000259" key="4">
    <source>
        <dbReference type="Pfam" id="PF00149"/>
    </source>
</evidence>
<keyword evidence="3" id="KW-1133">Transmembrane helix</keyword>
<evidence type="ECO:0000256" key="3">
    <source>
        <dbReference type="SAM" id="Phobius"/>
    </source>
</evidence>
<dbReference type="KEGG" id="kak:Kalk_07160"/>
<dbReference type="EMBL" id="CP022684">
    <property type="protein sequence ID" value="AUM14873.1"/>
    <property type="molecule type" value="Genomic_DNA"/>
</dbReference>
<dbReference type="PANTHER" id="PTHR31302:SF31">
    <property type="entry name" value="PHOSPHODIESTERASE YAEI"/>
    <property type="match status" value="1"/>
</dbReference>
<dbReference type="SUPFAM" id="SSF56300">
    <property type="entry name" value="Metallo-dependent phosphatases"/>
    <property type="match status" value="1"/>
</dbReference>
<dbReference type="GO" id="GO:0008758">
    <property type="term" value="F:UDP-2,3-diacylglucosamine hydrolase activity"/>
    <property type="evidence" value="ECO:0007669"/>
    <property type="project" value="TreeGrafter"/>
</dbReference>
<keyword evidence="6" id="KW-1185">Reference proteome</keyword>
<evidence type="ECO:0000256" key="2">
    <source>
        <dbReference type="ARBA" id="ARBA00022801"/>
    </source>
</evidence>
<protein>
    <submittedName>
        <fullName evidence="5">Serine/threonine protein phosphatase</fullName>
    </submittedName>
</protein>
<proteinExistence type="predicted"/>
<dbReference type="CDD" id="cd07385">
    <property type="entry name" value="MPP_YkuE_C"/>
    <property type="match status" value="1"/>
</dbReference>
<keyword evidence="1" id="KW-0479">Metal-binding</keyword>
<dbReference type="Proteomes" id="UP000235116">
    <property type="component" value="Chromosome"/>
</dbReference>
<keyword evidence="3" id="KW-0472">Membrane</keyword>
<dbReference type="GO" id="GO:0046872">
    <property type="term" value="F:metal ion binding"/>
    <property type="evidence" value="ECO:0007669"/>
    <property type="project" value="UniProtKB-KW"/>
</dbReference>
<dbReference type="InterPro" id="IPR004843">
    <property type="entry name" value="Calcineurin-like_PHP"/>
</dbReference>
<evidence type="ECO:0000313" key="5">
    <source>
        <dbReference type="EMBL" id="AUM14873.1"/>
    </source>
</evidence>